<dbReference type="PANTHER" id="PTHR43649">
    <property type="entry name" value="ARABINOSE-BINDING PROTEIN-RELATED"/>
    <property type="match status" value="1"/>
</dbReference>
<evidence type="ECO:0000256" key="1">
    <source>
        <dbReference type="ARBA" id="ARBA00022729"/>
    </source>
</evidence>
<dbReference type="AlphaFoldDB" id="A0A4R5AM18"/>
<sequence>MKRCNKGETLDIAETTSLQLWLEGSLVAEADASVSLASFLRLIEERGVPMTIRTPRAPGSNAAPIVTRRSFLRASAALGIVGTGVVGLAACSADDDDPSGGPEPLPTELAEATLVVSDAGPYKAVPDETAQAENPSNKIYADTLQAWLDENPAVKLEAANVDVWNKDAMVTAIAGGTAPAIYYANVIGGWNNEGIKQAFAQQLAADTTDLVASFDVVGRMTDAARLVWERNWAIDGRYFGAPLTFSIGEVVHYRRDLVDQLGLPQPQLGWTWADLRALAKALTADGRKGIMLRTSPMNAAFKTAEGADVLGRLPNPDGPWWWRYDYGIDADSHAEAVANLRGIIFEDESALADIGTGDDPWAPRHAFNRGEIAMHINSIDMLLQGPDAEDGPVALSDSVGLPLDDVTGIVALPAGLNGHASPSSCENILQSVAFDPELGDDELVAAFSLHMYMNTEGQVSRGQAQYDAAQDLRSVWQGARAYPVFTEVIDGLPGSLAEGWGEKIAASVQEIAELTQRPDPGWFVPVESNPGPGDEALNDAMSKWWYEPSEPDVAADLDTLSDVRNQQAASFSSSVSWDDFAAGASEYYDALSAHWEENAPDFHRDTFKPWLEEHVRPALG</sequence>
<dbReference type="EMBL" id="SMLB01000002">
    <property type="protein sequence ID" value="TDD72636.1"/>
    <property type="molecule type" value="Genomic_DNA"/>
</dbReference>
<evidence type="ECO:0000313" key="2">
    <source>
        <dbReference type="EMBL" id="TDD72636.1"/>
    </source>
</evidence>
<comment type="caution">
    <text evidence="2">The sequence shown here is derived from an EMBL/GenBank/DDBJ whole genome shotgun (WGS) entry which is preliminary data.</text>
</comment>
<dbReference type="InterPro" id="IPR050490">
    <property type="entry name" value="Bact_solute-bd_prot1"/>
</dbReference>
<dbReference type="SUPFAM" id="SSF53850">
    <property type="entry name" value="Periplasmic binding protein-like II"/>
    <property type="match status" value="1"/>
</dbReference>
<accession>A0A4R5AM18</accession>
<organism evidence="2 3">
    <name type="scientific">Jiangella aurantiaca</name>
    <dbReference type="NCBI Taxonomy" id="2530373"/>
    <lineage>
        <taxon>Bacteria</taxon>
        <taxon>Bacillati</taxon>
        <taxon>Actinomycetota</taxon>
        <taxon>Actinomycetes</taxon>
        <taxon>Jiangellales</taxon>
        <taxon>Jiangellaceae</taxon>
        <taxon>Jiangella</taxon>
    </lineage>
</organism>
<dbReference type="Gene3D" id="3.40.190.10">
    <property type="entry name" value="Periplasmic binding protein-like II"/>
    <property type="match status" value="1"/>
</dbReference>
<evidence type="ECO:0000313" key="3">
    <source>
        <dbReference type="Proteomes" id="UP000295217"/>
    </source>
</evidence>
<dbReference type="PANTHER" id="PTHR43649:SF33">
    <property type="entry name" value="POLYGALACTURONAN_RHAMNOGALACTURONAN-BINDING PROTEIN YTCQ"/>
    <property type="match status" value="1"/>
</dbReference>
<dbReference type="OrthoDB" id="8663148at2"/>
<protein>
    <submittedName>
        <fullName evidence="2">Extracellular solute-binding protein</fullName>
    </submittedName>
</protein>
<reference evidence="2 3" key="1">
    <citation type="submission" date="2019-02" db="EMBL/GenBank/DDBJ databases">
        <title>Draft genome sequences of novel Actinobacteria.</title>
        <authorList>
            <person name="Sahin N."/>
            <person name="Ay H."/>
            <person name="Saygin H."/>
        </authorList>
    </citation>
    <scope>NUCLEOTIDE SEQUENCE [LARGE SCALE GENOMIC DNA]</scope>
    <source>
        <strain evidence="2 3">8K307</strain>
    </source>
</reference>
<keyword evidence="3" id="KW-1185">Reference proteome</keyword>
<keyword evidence="1" id="KW-0732">Signal</keyword>
<gene>
    <name evidence="2" type="ORF">E1262_01895</name>
</gene>
<dbReference type="Proteomes" id="UP000295217">
    <property type="component" value="Unassembled WGS sequence"/>
</dbReference>
<proteinExistence type="predicted"/>
<name>A0A4R5AM18_9ACTN</name>